<dbReference type="AlphaFoldDB" id="A0A395LGP0"/>
<dbReference type="Gene3D" id="3.20.20.450">
    <property type="entry name" value="EAL domain"/>
    <property type="match status" value="1"/>
</dbReference>
<dbReference type="CDD" id="cd01948">
    <property type="entry name" value="EAL"/>
    <property type="match status" value="1"/>
</dbReference>
<dbReference type="SMART" id="SM00267">
    <property type="entry name" value="GGDEF"/>
    <property type="match status" value="1"/>
</dbReference>
<dbReference type="SUPFAM" id="SSF55785">
    <property type="entry name" value="PYP-like sensor domain (PAS domain)"/>
    <property type="match status" value="1"/>
</dbReference>
<dbReference type="InterPro" id="IPR035965">
    <property type="entry name" value="PAS-like_dom_sf"/>
</dbReference>
<evidence type="ECO:0000259" key="2">
    <source>
        <dbReference type="PROSITE" id="PS50883"/>
    </source>
</evidence>
<dbReference type="Pfam" id="PF08447">
    <property type="entry name" value="PAS_3"/>
    <property type="match status" value="1"/>
</dbReference>
<organism evidence="4 5">
    <name type="scientific">Alteriqipengyuania lutimaris</name>
    <dbReference type="NCBI Taxonomy" id="1538146"/>
    <lineage>
        <taxon>Bacteria</taxon>
        <taxon>Pseudomonadati</taxon>
        <taxon>Pseudomonadota</taxon>
        <taxon>Alphaproteobacteria</taxon>
        <taxon>Sphingomonadales</taxon>
        <taxon>Erythrobacteraceae</taxon>
        <taxon>Alteriqipengyuania</taxon>
    </lineage>
</organism>
<evidence type="ECO:0000259" key="3">
    <source>
        <dbReference type="PROSITE" id="PS50887"/>
    </source>
</evidence>
<dbReference type="InterPro" id="IPR000014">
    <property type="entry name" value="PAS"/>
</dbReference>
<dbReference type="PANTHER" id="PTHR44757">
    <property type="entry name" value="DIGUANYLATE CYCLASE DGCP"/>
    <property type="match status" value="1"/>
</dbReference>
<dbReference type="Pfam" id="PF01590">
    <property type="entry name" value="GAF"/>
    <property type="match status" value="1"/>
</dbReference>
<dbReference type="Gene3D" id="3.30.70.270">
    <property type="match status" value="1"/>
</dbReference>
<feature type="domain" description="EAL" evidence="2">
    <location>
        <begin position="475"/>
        <end position="730"/>
    </location>
</feature>
<dbReference type="RefSeq" id="WP_115493043.1">
    <property type="nucleotide sequence ID" value="NZ_JACHWW010000002.1"/>
</dbReference>
<proteinExistence type="predicted"/>
<dbReference type="InterPro" id="IPR029787">
    <property type="entry name" value="Nucleotide_cyclase"/>
</dbReference>
<dbReference type="PROSITE" id="PS50112">
    <property type="entry name" value="PAS"/>
    <property type="match status" value="1"/>
</dbReference>
<feature type="domain" description="PAS" evidence="1">
    <location>
        <begin position="201"/>
        <end position="247"/>
    </location>
</feature>
<dbReference type="Proteomes" id="UP000254101">
    <property type="component" value="Unassembled WGS sequence"/>
</dbReference>
<dbReference type="InterPro" id="IPR013655">
    <property type="entry name" value="PAS_fold_3"/>
</dbReference>
<protein>
    <submittedName>
        <fullName evidence="4">EAL domain-containing protein</fullName>
    </submittedName>
</protein>
<dbReference type="InterPro" id="IPR043128">
    <property type="entry name" value="Rev_trsase/Diguanyl_cyclase"/>
</dbReference>
<dbReference type="Pfam" id="PF00563">
    <property type="entry name" value="EAL"/>
    <property type="match status" value="1"/>
</dbReference>
<dbReference type="PROSITE" id="PS50883">
    <property type="entry name" value="EAL"/>
    <property type="match status" value="1"/>
</dbReference>
<dbReference type="SUPFAM" id="SSF55073">
    <property type="entry name" value="Nucleotide cyclase"/>
    <property type="match status" value="1"/>
</dbReference>
<dbReference type="InterPro" id="IPR001633">
    <property type="entry name" value="EAL_dom"/>
</dbReference>
<reference evidence="4 5" key="1">
    <citation type="submission" date="2018-07" db="EMBL/GenBank/DDBJ databases">
        <title>Erythrobacter nanhaiensis sp. nov., a novel member of the genus Erythrobacter isolated from the South China Sea.</title>
        <authorList>
            <person name="Chen X."/>
            <person name="Liu J."/>
        </authorList>
    </citation>
    <scope>NUCLEOTIDE SEQUENCE [LARGE SCALE GENOMIC DNA]</scope>
    <source>
        <strain evidence="4 5">S-5</strain>
    </source>
</reference>
<accession>A0A395LGP0</accession>
<evidence type="ECO:0000313" key="4">
    <source>
        <dbReference type="EMBL" id="RDS75775.1"/>
    </source>
</evidence>
<dbReference type="SMART" id="SM00065">
    <property type="entry name" value="GAF"/>
    <property type="match status" value="1"/>
</dbReference>
<dbReference type="EMBL" id="QRBB01000002">
    <property type="protein sequence ID" value="RDS75775.1"/>
    <property type="molecule type" value="Genomic_DNA"/>
</dbReference>
<dbReference type="NCBIfam" id="TIGR00254">
    <property type="entry name" value="GGDEF"/>
    <property type="match status" value="1"/>
</dbReference>
<dbReference type="InterPro" id="IPR052155">
    <property type="entry name" value="Biofilm_reg_signaling"/>
</dbReference>
<dbReference type="Pfam" id="PF00990">
    <property type="entry name" value="GGDEF"/>
    <property type="match status" value="1"/>
</dbReference>
<dbReference type="CDD" id="cd01949">
    <property type="entry name" value="GGDEF"/>
    <property type="match status" value="1"/>
</dbReference>
<dbReference type="InterPro" id="IPR035919">
    <property type="entry name" value="EAL_sf"/>
</dbReference>
<name>A0A395LGP0_9SPHN</name>
<dbReference type="CDD" id="cd00130">
    <property type="entry name" value="PAS"/>
    <property type="match status" value="1"/>
</dbReference>
<evidence type="ECO:0000313" key="5">
    <source>
        <dbReference type="Proteomes" id="UP000254101"/>
    </source>
</evidence>
<dbReference type="SUPFAM" id="SSF141868">
    <property type="entry name" value="EAL domain-like"/>
    <property type="match status" value="1"/>
</dbReference>
<dbReference type="Gene3D" id="3.30.450.20">
    <property type="entry name" value="PAS domain"/>
    <property type="match status" value="1"/>
</dbReference>
<comment type="caution">
    <text evidence="4">The sequence shown here is derived from an EMBL/GenBank/DDBJ whole genome shotgun (WGS) entry which is preliminary data.</text>
</comment>
<dbReference type="OrthoDB" id="9790882at2"/>
<keyword evidence="5" id="KW-1185">Reference proteome</keyword>
<dbReference type="InterPro" id="IPR029016">
    <property type="entry name" value="GAF-like_dom_sf"/>
</dbReference>
<dbReference type="PROSITE" id="PS50887">
    <property type="entry name" value="GGDEF"/>
    <property type="match status" value="1"/>
</dbReference>
<dbReference type="SMART" id="SM00052">
    <property type="entry name" value="EAL"/>
    <property type="match status" value="1"/>
</dbReference>
<dbReference type="InterPro" id="IPR003018">
    <property type="entry name" value="GAF"/>
</dbReference>
<evidence type="ECO:0000259" key="1">
    <source>
        <dbReference type="PROSITE" id="PS50112"/>
    </source>
</evidence>
<dbReference type="PANTHER" id="PTHR44757:SF2">
    <property type="entry name" value="BIOFILM ARCHITECTURE MAINTENANCE PROTEIN MBAA"/>
    <property type="match status" value="1"/>
</dbReference>
<dbReference type="Gene3D" id="3.30.450.40">
    <property type="match status" value="1"/>
</dbReference>
<dbReference type="InterPro" id="IPR000160">
    <property type="entry name" value="GGDEF_dom"/>
</dbReference>
<gene>
    <name evidence="4" type="ORF">DL238_13830</name>
</gene>
<dbReference type="SUPFAM" id="SSF55781">
    <property type="entry name" value="GAF domain-like"/>
    <property type="match status" value="1"/>
</dbReference>
<sequence length="734" mass="80175">MGAPSEDTLRLYSKLDDGVQQSLDRVVEQCAEQFDCDASLVTMLEPARQGYLARTGAEISELPIEMSFCRHAVDQKSPLLIHDTHVDETFARNAIVTGAPFVRSYVGVPIRLKCGDYLGALCLVDSRPHRFGESHIAELLKHAATVEDLLRLHAVSVEAAELHARLETQNETLAKANRLWAQAASVAKIGAWEIEVESGTLHWSTEVFSIYGLEYGEVPPIEACIDHYHPKDRDMVYNAVTRAIDEGGSYAFDADLVAGDGTMKRVRSAGEYIGSDGERPARLVGVIQDISDSYRNELALRHAASHDSLTGMLNRAAFDRALKQRIGEIEPDCEFSSLVLLDLDGFKDLNDTFGHLTGDAILVEIAERLGAAAPARSIVARWGGDEFAVILPNYQIAGHARRAAERMLEAVKHCSRIGGRGFEISATAGMASIEKDLGPQETIRRADTALYHAKHTERGSLTVYSEAFDRMGAVRQQAIDEVREAITEGRMFAGYMPVVDLGSGKTVGFEALMRITSPEGIVQTAGEVAPALLDPIVSRKIDQHMLEMVAKETALLVSAFPDLSFISVNATEADLLSRDFASRFKSTFAQHQVDLGLIVLEVTETMLSVEKTDPIKSVLDELRRAGVSIALDDFGTGYSSLSHLRDFPIDKVKLDLSFVQGIESDNQSRTIVQAMIGMAKNMGISVIAEGIETQEQRNILKLMQCEYGQGYFYGKAASIMELGAFASGDAQAVG</sequence>
<feature type="domain" description="GGDEF" evidence="3">
    <location>
        <begin position="334"/>
        <end position="466"/>
    </location>
</feature>